<dbReference type="Pfam" id="PF20431">
    <property type="entry name" value="E_motif"/>
    <property type="match status" value="1"/>
</dbReference>
<feature type="repeat" description="PPR" evidence="3">
    <location>
        <begin position="219"/>
        <end position="249"/>
    </location>
</feature>
<dbReference type="OrthoDB" id="185373at2759"/>
<dbReference type="FunFam" id="1.25.40.10:FF:000073">
    <property type="entry name" value="Pentatricopeptide repeat-containing protein chloroplastic"/>
    <property type="match status" value="1"/>
</dbReference>
<dbReference type="Pfam" id="PF01535">
    <property type="entry name" value="PPR"/>
    <property type="match status" value="4"/>
</dbReference>
<feature type="repeat" description="PPR" evidence="3">
    <location>
        <begin position="118"/>
        <end position="152"/>
    </location>
</feature>
<feature type="repeat" description="PPR" evidence="3">
    <location>
        <begin position="321"/>
        <end position="355"/>
    </location>
</feature>
<dbReference type="HOGENOM" id="CLU_002706_15_10_1"/>
<evidence type="ECO:0000256" key="1">
    <source>
        <dbReference type="ARBA" id="ARBA00022737"/>
    </source>
</evidence>
<dbReference type="PROSITE" id="PS51375">
    <property type="entry name" value="PPR"/>
    <property type="match status" value="5"/>
</dbReference>
<dbReference type="FunFam" id="1.25.40.10:FF:000366">
    <property type="entry name" value="Pentatricopeptide (PPR) repeat-containing protein"/>
    <property type="match status" value="1"/>
</dbReference>
<reference evidence="5" key="1">
    <citation type="journal article" date="2013" name="Science">
        <title>The Amborella genome and the evolution of flowering plants.</title>
        <authorList>
            <consortium name="Amborella Genome Project"/>
        </authorList>
    </citation>
    <scope>NUCLEOTIDE SEQUENCE [LARGE SCALE GENOMIC DNA]</scope>
</reference>
<organism evidence="4 5">
    <name type="scientific">Amborella trichopoda</name>
    <dbReference type="NCBI Taxonomy" id="13333"/>
    <lineage>
        <taxon>Eukaryota</taxon>
        <taxon>Viridiplantae</taxon>
        <taxon>Streptophyta</taxon>
        <taxon>Embryophyta</taxon>
        <taxon>Tracheophyta</taxon>
        <taxon>Spermatophyta</taxon>
        <taxon>Magnoliopsida</taxon>
        <taxon>Amborellales</taxon>
        <taxon>Amborellaceae</taxon>
        <taxon>Amborella</taxon>
    </lineage>
</organism>
<proteinExistence type="inferred from homology"/>
<dbReference type="InterPro" id="IPR011990">
    <property type="entry name" value="TPR-like_helical_dom_sf"/>
</dbReference>
<dbReference type="NCBIfam" id="TIGR00756">
    <property type="entry name" value="PPR"/>
    <property type="match status" value="4"/>
</dbReference>
<protein>
    <recommendedName>
        <fullName evidence="6">DYW domain-containing protein</fullName>
    </recommendedName>
</protein>
<evidence type="ECO:0000313" key="4">
    <source>
        <dbReference type="EMBL" id="ERN03430.1"/>
    </source>
</evidence>
<evidence type="ECO:0000256" key="2">
    <source>
        <dbReference type="ARBA" id="ARBA00061659"/>
    </source>
</evidence>
<dbReference type="eggNOG" id="KOG4197">
    <property type="taxonomic scope" value="Eukaryota"/>
</dbReference>
<dbReference type="KEGG" id="atr:18431570"/>
<keyword evidence="5" id="KW-1185">Reference proteome</keyword>
<comment type="similarity">
    <text evidence="2">Belongs to the PPR family. PCMP-E subfamily.</text>
</comment>
<dbReference type="GO" id="GO:0009451">
    <property type="term" value="P:RNA modification"/>
    <property type="evidence" value="ECO:0000318"/>
    <property type="project" value="GO_Central"/>
</dbReference>
<dbReference type="OMA" id="AICWTSV"/>
<name>W1P8W4_AMBTC</name>
<dbReference type="InterPro" id="IPR002885">
    <property type="entry name" value="PPR_rpt"/>
</dbReference>
<dbReference type="AlphaFoldDB" id="W1P8W4"/>
<dbReference type="GO" id="GO:0003723">
    <property type="term" value="F:RNA binding"/>
    <property type="evidence" value="ECO:0000318"/>
    <property type="project" value="GO_Central"/>
</dbReference>
<sequence length="656" mass="74149">MRSLFHRHYTTSINTSDPNSLVLEIIDLCKSGFLSQSLKLLRSLNPLKIAKKPIIYASLLQACAKNLSLRQGNALHSHIIKLGIDSDRYISNSLLALHFKCSEISETRRVFDFLALKDVVTWTSMISSYVRANEPKRAFELYSEMEEQGVEPNEYTLSSLIKACGEMGNLERGKLFHEMVSEKGFESNCVITSALIDMYGKCSSFEEARKVFDEREQRDTICWTSLMASYTQNNQFKEALELFMLMQRSPNVKPDGFTFGTAIAACGNLGLIKQGKQIHSKFIIIGYEMNVVILSSIIDMYGKCGFMDFAHKVFDDMNFRNSVTWCALLNGYCQNGYGEEALALFRRMQNEGMGGDSYGLGTVLRACSSLSALRQGKEVHARFLRIEGCDNVVVESALIDMYSECGCIREAKLIFDETKHKNIVVWNAMICGFAQNGKGKEALGLFDEMINSGISPDYVTFIGALFGCGHSGLLEGGRHLFHSMTEKHGIDHGLEHCACMVDLLGRAGLLEEAEDLIERSNFKDDASLWAVLLGACTSYSNLRISERVAKRMIELDPKYHLTYVLLSNVYAAFGRWGEVSVVRNWMKERGIKKMPGRSWIEVKNKVHSFLAYDDSHPLKDTIYTEIRRLDVEMREVGYVPNMTHVIHSEEWCWKKG</sequence>
<dbReference type="EMBL" id="KI394358">
    <property type="protein sequence ID" value="ERN03430.1"/>
    <property type="molecule type" value="Genomic_DNA"/>
</dbReference>
<gene>
    <name evidence="4" type="ORF">AMTR_s00003p00263110</name>
</gene>
<dbReference type="FunFam" id="1.25.40.10:FF:000285">
    <property type="entry name" value="Pentatricopeptide repeat-containing protein, chloroplastic"/>
    <property type="match status" value="1"/>
</dbReference>
<feature type="repeat" description="PPR" evidence="3">
    <location>
        <begin position="422"/>
        <end position="456"/>
    </location>
</feature>
<dbReference type="Gene3D" id="1.25.40.10">
    <property type="entry name" value="Tetratricopeptide repeat domain"/>
    <property type="match status" value="4"/>
</dbReference>
<dbReference type="PANTHER" id="PTHR47928">
    <property type="entry name" value="REPEAT-CONTAINING PROTEIN, PUTATIVE-RELATED"/>
    <property type="match status" value="1"/>
</dbReference>
<dbReference type="STRING" id="13333.W1P8W4"/>
<evidence type="ECO:0000313" key="5">
    <source>
        <dbReference type="Proteomes" id="UP000017836"/>
    </source>
</evidence>
<keyword evidence="1" id="KW-0677">Repeat</keyword>
<dbReference type="FunFam" id="1.25.40.10:FF:000144">
    <property type="entry name" value="Pentatricopeptide repeat-containing protein, mitochondrial"/>
    <property type="match status" value="1"/>
</dbReference>
<dbReference type="Pfam" id="PF13041">
    <property type="entry name" value="PPR_2"/>
    <property type="match status" value="3"/>
</dbReference>
<dbReference type="InterPro" id="IPR046848">
    <property type="entry name" value="E_motif"/>
</dbReference>
<dbReference type="PANTHER" id="PTHR47928:SF207">
    <property type="entry name" value="PENTATRICOPEPTIDE REPEAT-CONTAINING PROTEIN"/>
    <property type="match status" value="1"/>
</dbReference>
<dbReference type="InterPro" id="IPR050421">
    <property type="entry name" value="PPR"/>
</dbReference>
<dbReference type="SUPFAM" id="SSF48452">
    <property type="entry name" value="TPR-like"/>
    <property type="match status" value="1"/>
</dbReference>
<accession>W1P8W4</accession>
<evidence type="ECO:0008006" key="6">
    <source>
        <dbReference type="Google" id="ProtNLM"/>
    </source>
</evidence>
<dbReference type="FunFam" id="1.25.40.10:FF:001535">
    <property type="entry name" value="Putative pentatricopeptide repeat-containing protein, mitochondrial"/>
    <property type="match status" value="1"/>
</dbReference>
<dbReference type="Gramene" id="ERN03430">
    <property type="protein sequence ID" value="ERN03430"/>
    <property type="gene ID" value="AMTR_s00003p00263110"/>
</dbReference>
<dbReference type="Proteomes" id="UP000017836">
    <property type="component" value="Unassembled WGS sequence"/>
</dbReference>
<evidence type="ECO:0000256" key="3">
    <source>
        <dbReference type="PROSITE-ProRule" id="PRU00708"/>
    </source>
</evidence>
<feature type="repeat" description="PPR" evidence="3">
    <location>
        <begin position="153"/>
        <end position="187"/>
    </location>
</feature>